<dbReference type="PANTHER" id="PTHR11941">
    <property type="entry name" value="ENOYL-COA HYDRATASE-RELATED"/>
    <property type="match status" value="1"/>
</dbReference>
<organism evidence="1 2">
    <name type="scientific">Halosegnis longus</name>
    <dbReference type="NCBI Taxonomy" id="2216012"/>
    <lineage>
        <taxon>Archaea</taxon>
        <taxon>Methanobacteriati</taxon>
        <taxon>Methanobacteriota</taxon>
        <taxon>Stenosarchaea group</taxon>
        <taxon>Halobacteria</taxon>
        <taxon>Halobacteriales</taxon>
        <taxon>Natronomonadaceae</taxon>
        <taxon>Halosegnis</taxon>
    </lineage>
</organism>
<comment type="caution">
    <text evidence="1">The sequence shown here is derived from an EMBL/GenBank/DDBJ whole genome shotgun (WGS) entry which is preliminary data.</text>
</comment>
<proteinExistence type="predicted"/>
<dbReference type="PANTHER" id="PTHR11941:SF54">
    <property type="entry name" value="ENOYL-COA HYDRATASE, MITOCHONDRIAL"/>
    <property type="match status" value="1"/>
</dbReference>
<name>A0AAJ4RAU7_9EURY</name>
<dbReference type="CDD" id="cd06558">
    <property type="entry name" value="crotonase-like"/>
    <property type="match status" value="1"/>
</dbReference>
<dbReference type="Pfam" id="PF00378">
    <property type="entry name" value="ECH_1"/>
    <property type="match status" value="1"/>
</dbReference>
<accession>A0AAJ4RAU7</accession>
<gene>
    <name evidence="1" type="ORF">Nmn1133_12590</name>
</gene>
<dbReference type="InterPro" id="IPR001753">
    <property type="entry name" value="Enoyl-CoA_hydra/iso"/>
</dbReference>
<dbReference type="RefSeq" id="WP_075937467.1">
    <property type="nucleotide sequence ID" value="NZ_BDJH01000002.1"/>
</dbReference>
<dbReference type="AlphaFoldDB" id="A0AAJ4RAU7"/>
<dbReference type="SUPFAM" id="SSF52096">
    <property type="entry name" value="ClpP/crotonase"/>
    <property type="match status" value="1"/>
</dbReference>
<dbReference type="Gene3D" id="3.90.226.10">
    <property type="entry name" value="2-enoyl-CoA Hydratase, Chain A, domain 1"/>
    <property type="match status" value="1"/>
</dbReference>
<evidence type="ECO:0000313" key="2">
    <source>
        <dbReference type="Proteomes" id="UP000270581"/>
    </source>
</evidence>
<dbReference type="EMBL" id="RJJC01000001">
    <property type="protein sequence ID" value="RNJ27432.1"/>
    <property type="molecule type" value="Genomic_DNA"/>
</dbReference>
<protein>
    <submittedName>
        <fullName evidence="1">Enoyl-CoA hydratase/isomerase family protein</fullName>
    </submittedName>
</protein>
<dbReference type="GO" id="GO:0006635">
    <property type="term" value="P:fatty acid beta-oxidation"/>
    <property type="evidence" value="ECO:0007669"/>
    <property type="project" value="TreeGrafter"/>
</dbReference>
<keyword evidence="2" id="KW-1185">Reference proteome</keyword>
<dbReference type="Proteomes" id="UP000270581">
    <property type="component" value="Unassembled WGS sequence"/>
</dbReference>
<evidence type="ECO:0000313" key="1">
    <source>
        <dbReference type="EMBL" id="RNJ27432.1"/>
    </source>
</evidence>
<sequence length="245" mass="26093">MSTTDGPNGLATLTVEDGVAELRLDNPDRKNVFSPGLGEDIMTHLLAVEDDESVAALVLTAAGDVFCAGLDLDVVTGEDEDAVHALLDRLDAVRRWLASAPVPVIVGATGAAPGAGAVLIAHTDIRVLGEGTRLWWPEVRLGLRAYHETVNLAAAVGLPKATELMLLGEDAALSADEARRLGFANRVVDPDEVDATVREMAATVATRDAAHGQIREYTEVLRHARREQLSGSEQFARERASEFSP</sequence>
<dbReference type="GO" id="GO:0003824">
    <property type="term" value="F:catalytic activity"/>
    <property type="evidence" value="ECO:0007669"/>
    <property type="project" value="UniProtKB-ARBA"/>
</dbReference>
<reference evidence="1 2" key="1">
    <citation type="submission" date="2018-11" db="EMBL/GenBank/DDBJ databases">
        <title>Genome sequences of Natronomonas sp. CBA1133.</title>
        <authorList>
            <person name="Roh S.W."/>
            <person name="Cha I.-T."/>
        </authorList>
    </citation>
    <scope>NUCLEOTIDE SEQUENCE [LARGE SCALE GENOMIC DNA]</scope>
    <source>
        <strain evidence="1 2">CBA1133</strain>
    </source>
</reference>
<dbReference type="InterPro" id="IPR029045">
    <property type="entry name" value="ClpP/crotonase-like_dom_sf"/>
</dbReference>